<feature type="region of interest" description="Disordered" evidence="1">
    <location>
        <begin position="28"/>
        <end position="49"/>
    </location>
</feature>
<keyword evidence="3" id="KW-1185">Reference proteome</keyword>
<dbReference type="VEuPathDB" id="FungiDB:ACJ73_09057"/>
<proteinExistence type="predicted"/>
<gene>
    <name evidence="2" type="ORF">ACJ73_09057</name>
</gene>
<sequence length="232" mass="25712">MVREVQERYEQGEIDANTLVYAIARKDTKHNMERDSKSPSELDCPANPKSRRLTLSTELEESVSPMQSKDTSFSMPISTTFEPLHSFISMVGIKPKYEGFTDVHSQSSTSDCKHLDYLNGLSQAGQHMAQSCTGPGNQTAGTYVWSSPFHPLIFSTVDYGSGMAMLPNYMPHSMTMMMPSLSQGPFPLPDLHGTGAQMEDMSSANPALRFHNGSLGHPYMVHPQQHLEEHNG</sequence>
<organism evidence="2 3">
    <name type="scientific">Blastomyces percursus</name>
    <dbReference type="NCBI Taxonomy" id="1658174"/>
    <lineage>
        <taxon>Eukaryota</taxon>
        <taxon>Fungi</taxon>
        <taxon>Dikarya</taxon>
        <taxon>Ascomycota</taxon>
        <taxon>Pezizomycotina</taxon>
        <taxon>Eurotiomycetes</taxon>
        <taxon>Eurotiomycetidae</taxon>
        <taxon>Onygenales</taxon>
        <taxon>Ajellomycetaceae</taxon>
        <taxon>Blastomyces</taxon>
    </lineage>
</organism>
<dbReference type="EMBL" id="LGTZ01002373">
    <property type="protein sequence ID" value="OJD14652.1"/>
    <property type="molecule type" value="Genomic_DNA"/>
</dbReference>
<feature type="compositionally biased region" description="Basic and acidic residues" evidence="1">
    <location>
        <begin position="28"/>
        <end position="40"/>
    </location>
</feature>
<reference evidence="2 3" key="1">
    <citation type="submission" date="2015-08" db="EMBL/GenBank/DDBJ databases">
        <title>Emmonsia species relationships and genome sequence.</title>
        <authorList>
            <person name="Cuomo C.A."/>
            <person name="Schwartz I.S."/>
            <person name="Kenyon C."/>
            <person name="De Hoog G.S."/>
            <person name="Govender N.P."/>
            <person name="Botha A."/>
            <person name="Moreno L."/>
            <person name="De Vries M."/>
            <person name="Munoz J.F."/>
            <person name="Stielow J.B."/>
        </authorList>
    </citation>
    <scope>NUCLEOTIDE SEQUENCE [LARGE SCALE GENOMIC DNA]</scope>
    <source>
        <strain evidence="2 3">EI222</strain>
    </source>
</reference>
<name>A0A1J9QFD4_9EURO</name>
<evidence type="ECO:0000313" key="2">
    <source>
        <dbReference type="EMBL" id="OJD14652.1"/>
    </source>
</evidence>
<evidence type="ECO:0000256" key="1">
    <source>
        <dbReference type="SAM" id="MobiDB-lite"/>
    </source>
</evidence>
<protein>
    <submittedName>
        <fullName evidence="2">Uncharacterized protein</fullName>
    </submittedName>
</protein>
<comment type="caution">
    <text evidence="2">The sequence shown here is derived from an EMBL/GenBank/DDBJ whole genome shotgun (WGS) entry which is preliminary data.</text>
</comment>
<dbReference type="AlphaFoldDB" id="A0A1J9QFD4"/>
<accession>A0A1J9QFD4</accession>
<dbReference type="STRING" id="1658174.A0A1J9QFD4"/>
<evidence type="ECO:0000313" key="3">
    <source>
        <dbReference type="Proteomes" id="UP000242791"/>
    </source>
</evidence>
<dbReference type="Proteomes" id="UP000242791">
    <property type="component" value="Unassembled WGS sequence"/>
</dbReference>